<dbReference type="InterPro" id="IPR043129">
    <property type="entry name" value="ATPase_NBD"/>
</dbReference>
<evidence type="ECO:0000256" key="1">
    <source>
        <dbReference type="ARBA" id="ARBA00006479"/>
    </source>
</evidence>
<dbReference type="AlphaFoldDB" id="A0A8J3LC97"/>
<comment type="caution">
    <text evidence="2">The sequence shown here is derived from an EMBL/GenBank/DDBJ whole genome shotgun (WGS) entry which is preliminary data.</text>
</comment>
<dbReference type="Gene3D" id="3.30.420.40">
    <property type="match status" value="2"/>
</dbReference>
<dbReference type="EMBL" id="BONJ01000001">
    <property type="protein sequence ID" value="GIG12010.1"/>
    <property type="molecule type" value="Genomic_DNA"/>
</dbReference>
<protein>
    <submittedName>
        <fullName evidence="2">Sugar kinase</fullName>
    </submittedName>
</protein>
<dbReference type="PANTHER" id="PTHR18964:SF169">
    <property type="entry name" value="N-ACETYLMANNOSAMINE KINASE"/>
    <property type="match status" value="1"/>
</dbReference>
<dbReference type="SUPFAM" id="SSF53067">
    <property type="entry name" value="Actin-like ATPase domain"/>
    <property type="match status" value="1"/>
</dbReference>
<name>A0A8J3LC97_9ACTN</name>
<sequence length="294" mass="28933">MKTVLAVDIGGTTFAAATVTADRAITDRAEIPVGADPTATLTRLIAGFETRGLIGVGVGSAGPLDAASGTVSPVNIPGWRRYPLTGVLGDLTGLPVGLAGDAQCMALGEHWLRPGAASLLGVVVSTGIGGGLVLDGEPYFGRSGNAGHIGHISIDPAGRHCPCGDTGCVETVASGPSMAAYAREQGWAGPDARALAADAAAGHPVARRAFARGAAALATAIRTTTALVDVDTVVVGGGVAAAGEVLFGPLRQALADRGGLPFVRGVTVTPTGLGRDAGLYGAAALAFALAGMPV</sequence>
<keyword evidence="2" id="KW-0808">Transferase</keyword>
<dbReference type="InterPro" id="IPR049874">
    <property type="entry name" value="ROK_cs"/>
</dbReference>
<dbReference type="GO" id="GO:0016301">
    <property type="term" value="F:kinase activity"/>
    <property type="evidence" value="ECO:0007669"/>
    <property type="project" value="UniProtKB-KW"/>
</dbReference>
<comment type="similarity">
    <text evidence="1">Belongs to the ROK (NagC/XylR) family.</text>
</comment>
<dbReference type="Proteomes" id="UP000660339">
    <property type="component" value="Unassembled WGS sequence"/>
</dbReference>
<accession>A0A8J3LC97</accession>
<dbReference type="Pfam" id="PF00480">
    <property type="entry name" value="ROK"/>
    <property type="match status" value="1"/>
</dbReference>
<evidence type="ECO:0000313" key="3">
    <source>
        <dbReference type="Proteomes" id="UP000660339"/>
    </source>
</evidence>
<gene>
    <name evidence="2" type="ORF">Cme02nite_03420</name>
</gene>
<dbReference type="PROSITE" id="PS01125">
    <property type="entry name" value="ROK"/>
    <property type="match status" value="1"/>
</dbReference>
<keyword evidence="2" id="KW-0418">Kinase</keyword>
<dbReference type="InterPro" id="IPR000600">
    <property type="entry name" value="ROK"/>
</dbReference>
<proteinExistence type="inferred from homology"/>
<reference evidence="2" key="1">
    <citation type="submission" date="2021-01" db="EMBL/GenBank/DDBJ databases">
        <title>Whole genome shotgun sequence of Catellatospora methionotrophica NBRC 14553.</title>
        <authorList>
            <person name="Komaki H."/>
            <person name="Tamura T."/>
        </authorList>
    </citation>
    <scope>NUCLEOTIDE SEQUENCE</scope>
    <source>
        <strain evidence="2">NBRC 14553</strain>
    </source>
</reference>
<keyword evidence="3" id="KW-1185">Reference proteome</keyword>
<evidence type="ECO:0000313" key="2">
    <source>
        <dbReference type="EMBL" id="GIG12010.1"/>
    </source>
</evidence>
<dbReference type="PANTHER" id="PTHR18964">
    <property type="entry name" value="ROK (REPRESSOR, ORF, KINASE) FAMILY"/>
    <property type="match status" value="1"/>
</dbReference>
<dbReference type="RefSeq" id="WP_166380425.1">
    <property type="nucleotide sequence ID" value="NZ_BAAATT010000011.1"/>
</dbReference>
<organism evidence="2 3">
    <name type="scientific">Catellatospora methionotrophica</name>
    <dbReference type="NCBI Taxonomy" id="121620"/>
    <lineage>
        <taxon>Bacteria</taxon>
        <taxon>Bacillati</taxon>
        <taxon>Actinomycetota</taxon>
        <taxon>Actinomycetes</taxon>
        <taxon>Micromonosporales</taxon>
        <taxon>Micromonosporaceae</taxon>
        <taxon>Catellatospora</taxon>
    </lineage>
</organism>